<dbReference type="Proteomes" id="UP000037035">
    <property type="component" value="Unassembled WGS sequence"/>
</dbReference>
<evidence type="ECO:0000256" key="1">
    <source>
        <dbReference type="ARBA" id="ARBA00001973"/>
    </source>
</evidence>
<dbReference type="OrthoDB" id="120613at2759"/>
<dbReference type="VEuPathDB" id="FungiDB:VP01_2745g1"/>
<keyword evidence="3" id="KW-0732">Signal</keyword>
<gene>
    <name evidence="4" type="ORF">VP01_2745g1</name>
</gene>
<evidence type="ECO:0000313" key="4">
    <source>
        <dbReference type="EMBL" id="KNZ55181.1"/>
    </source>
</evidence>
<evidence type="ECO:0000313" key="5">
    <source>
        <dbReference type="Proteomes" id="UP000037035"/>
    </source>
</evidence>
<feature type="chain" id="PRO_5005568241" evidence="3">
    <location>
        <begin position="19"/>
        <end position="152"/>
    </location>
</feature>
<dbReference type="InterPro" id="IPR052282">
    <property type="entry name" value="Starch-active_LPMO"/>
</dbReference>
<dbReference type="STRING" id="27349.A0A0L6V350"/>
<keyword evidence="2" id="KW-0186">Copper</keyword>
<accession>A0A0L6V350</accession>
<reference evidence="4 5" key="1">
    <citation type="submission" date="2015-08" db="EMBL/GenBank/DDBJ databases">
        <title>Next Generation Sequencing and Analysis of the Genome of Puccinia sorghi L Schw, the Causal Agent of Maize Common Rust.</title>
        <authorList>
            <person name="Rochi L."/>
            <person name="Burguener G."/>
            <person name="Darino M."/>
            <person name="Turjanski A."/>
            <person name="Kreff E."/>
            <person name="Dieguez M.J."/>
            <person name="Sacco F."/>
        </authorList>
    </citation>
    <scope>NUCLEOTIDE SEQUENCE [LARGE SCALE GENOMIC DNA]</scope>
    <source>
        <strain evidence="4 5">RO10H11247</strain>
    </source>
</reference>
<dbReference type="PANTHER" id="PTHR36575">
    <property type="entry name" value="BINDING PROTEIN, PUTATIVE (AFU_ORTHOLOGUE AFUA_1G14430)-RELATED"/>
    <property type="match status" value="1"/>
</dbReference>
<organism evidence="4 5">
    <name type="scientific">Puccinia sorghi</name>
    <dbReference type="NCBI Taxonomy" id="27349"/>
    <lineage>
        <taxon>Eukaryota</taxon>
        <taxon>Fungi</taxon>
        <taxon>Dikarya</taxon>
        <taxon>Basidiomycota</taxon>
        <taxon>Pucciniomycotina</taxon>
        <taxon>Pucciniomycetes</taxon>
        <taxon>Pucciniales</taxon>
        <taxon>Pucciniaceae</taxon>
        <taxon>Puccinia</taxon>
    </lineage>
</organism>
<feature type="signal peptide" evidence="3">
    <location>
        <begin position="1"/>
        <end position="18"/>
    </location>
</feature>
<dbReference type="AlphaFoldDB" id="A0A0L6V350"/>
<sequence>MFFYSLLFAMFLLRKADAHGGIVDPKNMQLISQEIWKKSSRQCRRRICQGLFVEDQDLSKVPKFASGEEIPVKILIQVPHGGKAELILVDMVAEKPVQSQGKTVVLRDLGAQFGNRQQPRVQKFSVKVPSDASQNCSEPGKCAISLSPLGGK</sequence>
<comment type="caution">
    <text evidence="4">The sequence shown here is derived from an EMBL/GenBank/DDBJ whole genome shotgun (WGS) entry which is preliminary data.</text>
</comment>
<evidence type="ECO:0000256" key="3">
    <source>
        <dbReference type="SAM" id="SignalP"/>
    </source>
</evidence>
<comment type="cofactor">
    <cofactor evidence="1">
        <name>Cu(2+)</name>
        <dbReference type="ChEBI" id="CHEBI:29036"/>
    </cofactor>
</comment>
<evidence type="ECO:0000256" key="2">
    <source>
        <dbReference type="ARBA" id="ARBA00023008"/>
    </source>
</evidence>
<name>A0A0L6V350_9BASI</name>
<keyword evidence="5" id="KW-1185">Reference proteome</keyword>
<protein>
    <submittedName>
        <fullName evidence="4">Uncharacterized protein</fullName>
    </submittedName>
</protein>
<proteinExistence type="predicted"/>
<dbReference type="EMBL" id="LAVV01007663">
    <property type="protein sequence ID" value="KNZ55181.1"/>
    <property type="molecule type" value="Genomic_DNA"/>
</dbReference>
<dbReference type="PANTHER" id="PTHR36575:SF2">
    <property type="entry name" value="CHITIN-BINDING TYPE-4 DOMAIN-CONTAINING PROTEIN-RELATED"/>
    <property type="match status" value="1"/>
</dbReference>